<feature type="region of interest" description="Disordered" evidence="1">
    <location>
        <begin position="532"/>
        <end position="553"/>
    </location>
</feature>
<organism evidence="2 3">
    <name type="scientific">Podospora fimiseda</name>
    <dbReference type="NCBI Taxonomy" id="252190"/>
    <lineage>
        <taxon>Eukaryota</taxon>
        <taxon>Fungi</taxon>
        <taxon>Dikarya</taxon>
        <taxon>Ascomycota</taxon>
        <taxon>Pezizomycotina</taxon>
        <taxon>Sordariomycetes</taxon>
        <taxon>Sordariomycetidae</taxon>
        <taxon>Sordariales</taxon>
        <taxon>Podosporaceae</taxon>
        <taxon>Podospora</taxon>
    </lineage>
</organism>
<dbReference type="PANTHER" id="PTHR38166">
    <property type="entry name" value="C2H2-TYPE DOMAIN-CONTAINING PROTEIN-RELATED"/>
    <property type="match status" value="1"/>
</dbReference>
<name>A0AAN6YQP1_9PEZI</name>
<feature type="region of interest" description="Disordered" evidence="1">
    <location>
        <begin position="594"/>
        <end position="633"/>
    </location>
</feature>
<evidence type="ECO:0000313" key="3">
    <source>
        <dbReference type="Proteomes" id="UP001301958"/>
    </source>
</evidence>
<reference evidence="2" key="2">
    <citation type="submission" date="2023-05" db="EMBL/GenBank/DDBJ databases">
        <authorList>
            <consortium name="Lawrence Berkeley National Laboratory"/>
            <person name="Steindorff A."/>
            <person name="Hensen N."/>
            <person name="Bonometti L."/>
            <person name="Westerberg I."/>
            <person name="Brannstrom I.O."/>
            <person name="Guillou S."/>
            <person name="Cros-Aarteil S."/>
            <person name="Calhoun S."/>
            <person name="Haridas S."/>
            <person name="Kuo A."/>
            <person name="Mondo S."/>
            <person name="Pangilinan J."/>
            <person name="Riley R."/>
            <person name="Labutti K."/>
            <person name="Andreopoulos B."/>
            <person name="Lipzen A."/>
            <person name="Chen C."/>
            <person name="Yanf M."/>
            <person name="Daum C."/>
            <person name="Ng V."/>
            <person name="Clum A."/>
            <person name="Ohm R."/>
            <person name="Martin F."/>
            <person name="Silar P."/>
            <person name="Natvig D."/>
            <person name="Lalanne C."/>
            <person name="Gautier V."/>
            <person name="Ament-Velasquez S.L."/>
            <person name="Kruys A."/>
            <person name="Hutchinson M.I."/>
            <person name="Powell A.J."/>
            <person name="Barry K."/>
            <person name="Miller A.N."/>
            <person name="Grigoriev I.V."/>
            <person name="Debuchy R."/>
            <person name="Gladieux P."/>
            <person name="Thoren M.H."/>
            <person name="Johannesson H."/>
        </authorList>
    </citation>
    <scope>NUCLEOTIDE SEQUENCE</scope>
    <source>
        <strain evidence="2">CBS 990.96</strain>
    </source>
</reference>
<feature type="compositionally biased region" description="Basic and acidic residues" evidence="1">
    <location>
        <begin position="1011"/>
        <end position="1020"/>
    </location>
</feature>
<protein>
    <recommendedName>
        <fullName evidence="4">C2H2-type domain-containing protein</fullName>
    </recommendedName>
</protein>
<feature type="compositionally biased region" description="Basic and acidic residues" evidence="1">
    <location>
        <begin position="895"/>
        <end position="907"/>
    </location>
</feature>
<accession>A0AAN6YQP1</accession>
<evidence type="ECO:0000313" key="2">
    <source>
        <dbReference type="EMBL" id="KAK4222885.1"/>
    </source>
</evidence>
<dbReference type="Proteomes" id="UP001301958">
    <property type="component" value="Unassembled WGS sequence"/>
</dbReference>
<dbReference type="AlphaFoldDB" id="A0AAN6YQP1"/>
<dbReference type="PANTHER" id="PTHR38166:SF1">
    <property type="entry name" value="C2H2-TYPE DOMAIN-CONTAINING PROTEIN"/>
    <property type="match status" value="1"/>
</dbReference>
<dbReference type="EMBL" id="MU865450">
    <property type="protein sequence ID" value="KAK4222885.1"/>
    <property type="molecule type" value="Genomic_DNA"/>
</dbReference>
<comment type="caution">
    <text evidence="2">The sequence shown here is derived from an EMBL/GenBank/DDBJ whole genome shotgun (WGS) entry which is preliminary data.</text>
</comment>
<proteinExistence type="predicted"/>
<keyword evidence="3" id="KW-1185">Reference proteome</keyword>
<feature type="compositionally biased region" description="Polar residues" evidence="1">
    <location>
        <begin position="856"/>
        <end position="866"/>
    </location>
</feature>
<gene>
    <name evidence="2" type="ORF">QBC38DRAFT_518214</name>
</gene>
<reference evidence="2" key="1">
    <citation type="journal article" date="2023" name="Mol. Phylogenet. Evol.">
        <title>Genome-scale phylogeny and comparative genomics of the fungal order Sordariales.</title>
        <authorList>
            <person name="Hensen N."/>
            <person name="Bonometti L."/>
            <person name="Westerberg I."/>
            <person name="Brannstrom I.O."/>
            <person name="Guillou S."/>
            <person name="Cros-Aarteil S."/>
            <person name="Calhoun S."/>
            <person name="Haridas S."/>
            <person name="Kuo A."/>
            <person name="Mondo S."/>
            <person name="Pangilinan J."/>
            <person name="Riley R."/>
            <person name="LaButti K."/>
            <person name="Andreopoulos B."/>
            <person name="Lipzen A."/>
            <person name="Chen C."/>
            <person name="Yan M."/>
            <person name="Daum C."/>
            <person name="Ng V."/>
            <person name="Clum A."/>
            <person name="Steindorff A."/>
            <person name="Ohm R.A."/>
            <person name="Martin F."/>
            <person name="Silar P."/>
            <person name="Natvig D.O."/>
            <person name="Lalanne C."/>
            <person name="Gautier V."/>
            <person name="Ament-Velasquez S.L."/>
            <person name="Kruys A."/>
            <person name="Hutchinson M.I."/>
            <person name="Powell A.J."/>
            <person name="Barry K."/>
            <person name="Miller A.N."/>
            <person name="Grigoriev I.V."/>
            <person name="Debuchy R."/>
            <person name="Gladieux P."/>
            <person name="Hiltunen Thoren M."/>
            <person name="Johannesson H."/>
        </authorList>
    </citation>
    <scope>NUCLEOTIDE SEQUENCE</scope>
    <source>
        <strain evidence="2">CBS 990.96</strain>
    </source>
</reference>
<evidence type="ECO:0000256" key="1">
    <source>
        <dbReference type="SAM" id="MobiDB-lite"/>
    </source>
</evidence>
<sequence>MPLRKLQSSNSTTPMKGIVHDHVLEFCRAVSDRVAPQLINGNVQLLLDSIPELVQQFSQTVNFSGRDGEFNDLFYEIDETVLSESECSQISAALRNAISQSNREFVLKHDDNDWNQHARSLLEVQTCEVGIDEYGTDKPGFVPTSKLLGEIWESRAYTNLIDSLTHLLSTDQPPRDEGSGIWSIRAMFKPFLALYQMTASFHLPWVTTTLPIGNNKVCLIPAMAKIKDIPAFTMSSEGRIQLATTEHYLIQTWPSLGTCVIDRLQQFVDGDMFNFSTLMTQGKVIGEIIIKKDSELGIRVVITAPGTIVAQVAEQLAWMSATMAKNLSISGEFQYSSSAYESADSGWILNIKTSQIPAGPTLELLEQLRGQWGRSWIIWYTNIVLGFPTAYRPGDTPGLEISLPATNSRPTSLGHARNVYFQLDKSGKKDAVLWFGNAWWKLVSFSSPAFMYCHSYNCKCRPDLASYFGPDCDLSLLQHYRWILRLCPFSPTSAVDPRISLKQGRSRKSMRRLSGYLPKQVINYEPELQETSPAGFPSSEYTPVSSPPSPTDSFDTDLLSISDSCWMNEGEPEPISPFVQNILEQLLSEYSGEPRCSTRNNTELANGYLPSKANSIASGKEDGSTGQKRKAEHFTSENIGNAERPCKRQDVLDVKKIGFKSPDRLKLACHFWKFDPTQHRSCFMRKLDNISRLKQHLTRAHYKSCYCQRCFLCFENEETLRNHVEGPICNLREHGFRGRYMTNGQQEQVNRRSNTKHTETEKWYAIWDILFPEQDKPLSPYIDPLLSEDLSRFIDHARLNGPRLIADQVQQRGSTNSIEDDPRTMEQLIAHGLNYLIDRWLTNTQATTSERDTTPEAFNNLNSHGGTSELEETRPEVAETPQVEFSDNISSNTSQRREENRDEVEQKNVEEIVTLPDREPLGSEWTNIDLSFNHDMTGEHQLDLQEDVFSFWDPNFELPEWLPEELDFPDQHQNNDQLADVSSVPAQQQGEIRWRVEHPTTALRTGPTKTQAEKKRTGKQ</sequence>
<feature type="compositionally biased region" description="Polar residues" evidence="1">
    <location>
        <begin position="883"/>
        <end position="894"/>
    </location>
</feature>
<feature type="region of interest" description="Disordered" evidence="1">
    <location>
        <begin position="849"/>
        <end position="907"/>
    </location>
</feature>
<feature type="region of interest" description="Disordered" evidence="1">
    <location>
        <begin position="970"/>
        <end position="1020"/>
    </location>
</feature>
<evidence type="ECO:0008006" key="4">
    <source>
        <dbReference type="Google" id="ProtNLM"/>
    </source>
</evidence>